<gene>
    <name evidence="3" type="ORF">BN9_001000</name>
</gene>
<dbReference type="EMBL" id="CAIX01000001">
    <property type="protein sequence ID" value="CCI39317.1"/>
    <property type="molecule type" value="Genomic_DNA"/>
</dbReference>
<evidence type="ECO:0000313" key="4">
    <source>
        <dbReference type="Proteomes" id="UP000053237"/>
    </source>
</evidence>
<evidence type="ECO:0000313" key="3">
    <source>
        <dbReference type="EMBL" id="CCI39317.1"/>
    </source>
</evidence>
<dbReference type="GO" id="GO:0055087">
    <property type="term" value="C:Ski complex"/>
    <property type="evidence" value="ECO:0007669"/>
    <property type="project" value="InterPro"/>
</dbReference>
<dbReference type="SUPFAM" id="SSF81901">
    <property type="entry name" value="HCP-like"/>
    <property type="match status" value="1"/>
</dbReference>
<dbReference type="SMART" id="SM00028">
    <property type="entry name" value="TPR"/>
    <property type="match status" value="8"/>
</dbReference>
<protein>
    <recommendedName>
        <fullName evidence="5">Tetratricopeptide repeat protein 37</fullName>
    </recommendedName>
</protein>
<dbReference type="InParanoid" id="A0A024FY09"/>
<dbReference type="PANTHER" id="PTHR15704:SF7">
    <property type="entry name" value="SUPERKILLER COMPLEX PROTEIN 3"/>
    <property type="match status" value="1"/>
</dbReference>
<keyword evidence="2" id="KW-0802">TPR repeat</keyword>
<dbReference type="InterPro" id="IPR019734">
    <property type="entry name" value="TPR_rpt"/>
</dbReference>
<dbReference type="InterPro" id="IPR011990">
    <property type="entry name" value="TPR-like_helical_dom_sf"/>
</dbReference>
<dbReference type="Gene3D" id="1.25.40.10">
    <property type="entry name" value="Tetratricopeptide repeat domain"/>
    <property type="match status" value="4"/>
</dbReference>
<keyword evidence="1" id="KW-0677">Repeat</keyword>
<accession>A0A024FY09</accession>
<dbReference type="SUPFAM" id="SSF48452">
    <property type="entry name" value="TPR-like"/>
    <property type="match status" value="3"/>
</dbReference>
<dbReference type="GO" id="GO:0006401">
    <property type="term" value="P:RNA catabolic process"/>
    <property type="evidence" value="ECO:0007669"/>
    <property type="project" value="InterPro"/>
</dbReference>
<dbReference type="PANTHER" id="PTHR15704">
    <property type="entry name" value="SUPERKILLER 3 PROTEIN-RELATED"/>
    <property type="match status" value="1"/>
</dbReference>
<dbReference type="OrthoDB" id="421075at2759"/>
<dbReference type="Pfam" id="PF13432">
    <property type="entry name" value="TPR_16"/>
    <property type="match status" value="1"/>
</dbReference>
<reference evidence="3 4" key="1">
    <citation type="submission" date="2012-05" db="EMBL/GenBank/DDBJ databases">
        <title>Recombination and specialization in a pathogen metapopulation.</title>
        <authorList>
            <person name="Gardiner A."/>
            <person name="Kemen E."/>
            <person name="Schultz-Larsen T."/>
            <person name="MacLean D."/>
            <person name="Van Oosterhout C."/>
            <person name="Jones J.D.G."/>
        </authorList>
    </citation>
    <scope>NUCLEOTIDE SEQUENCE [LARGE SCALE GENOMIC DNA]</scope>
    <source>
        <strain evidence="3 4">Ac Nc2</strain>
    </source>
</reference>
<sequence length="1508" mass="169623">MVHRLEEALALFKQEKYQEAINRCQEVTLHEPDNTNALMIIGKSNFSLEKWEECEKAYLRVTQLKPGFPAAWRALSDLYNKQENWVKRVDSLQVLCAILKSTGKIKAAQKLTLELAQSAVKAHILSTAFDAFYSLLHREDKVFSLLHVPNHDIISPVRIWLHLIDLLQHPTLNLEKCEDSSLSPTKIAREFIRAVGEYGSWKYDSEHLKVTELHLSGSEVEQTSKSITFCLSTLINDLKKGSNLEKNILKRELDGLVFRVLEWFPIATLALEYVLYRTEDEDAVSMWNDTSDLTCRLVTINSNSPFSLMTHALQQFEEQKFSSARQTLMSAIRQNGSCLFGPCLRMYTLLAWIYVEEQNSDQILAVLGEIPSVITKKLEGFGTSPHLSVYSDTIEKFLMAKAYAFAKNNDSALILYTKVSEAIHDNLAISAAICVSEMYLQQNSTKALPFIDQMISRSANASQSSQALLHCQHAWCLTYLDQNDAARVELESHVCALDKKDQGLALKRLGIVYWKLGGEYRVNKSYSLTCFLQAARLKADDEAFSYIGKWYLEVQKDSVRAEKCFLRALELSPRNEMAGKALSALYNSTERQHLNVPLWEALTKERELAPLWALLCLAQYYVNQDDERAVDVMLIALGRDPDNATHYVSLAHLYQHFGKYVSAQKTYFRAMELGADAWCLRCELARIEAIFQLFDDALSRLEPLLARTLPESVLAQTPEQCGIVSLHLADILYVQSKAFQAQGRYGDAVSNVIRASKVLRDSPETQMTRLPILRLLAEIHASAFYLSPKAFDVQTGQSDAWLPFISQARHACDLGIKLMETCDSKQLMVDMHLLIATGCWYEAAALCCRSGVSIQAFGSSPINCPSELLSKVTEFKTTSWRHFIRSLEMDPKNAFAWNGIGIVHGNLIVKQFCWIRAIQCTFLNAAWANLGFLYAHTLYNRQKQTLLLLAKEVFLKLQDVNSDHTGMWLGYGFLHQLEKSDQAADLSIQAFACALSLDFDLDALLGVAFSLLHSANDVEIDNGLGIRLAEVVFYLHKYLERDPFNAIAWNALGVALYYSELYRQSAKAFTTAKELLSSDSHAEWISQIDGNQMAAMILAGNYVQQNRQKRFEMADLVETLPEKAIECLKQHRSLFCNASCLGMATVLVLARAKREDEAFRGLKGLLEAADNGGISSRACRHLLGITGLSVVFDRIPAFGGLAIEMGRQSKRQIEFWSDSVTALWEHFEAAAYVFERGTLPWTDLPTNSRVSALIALAAIHQNHVDAFDVAKQIRADNTLPGRYVSAMIALLSSSFDGSLSSSLKLLRENPTNAMAYLYTTYALVKKDAPYSTLNKLLTRGKSYAKTAEMMFEFDMLAQVVATRKCSESEIDVNGKYDTNDQSFLFGWQCIRLVSMREPKQAIDMYHKQCGCTQLDPRQLATLVIELASAYESVGRIDAAISIWKCLLQNISSLNIVQPENLSSACNLRLAFLYGVRLCKPKAAKGYFKAVNDIAQHHIIESIQSQMNG</sequence>
<evidence type="ECO:0000256" key="2">
    <source>
        <dbReference type="ARBA" id="ARBA00022803"/>
    </source>
</evidence>
<evidence type="ECO:0000256" key="1">
    <source>
        <dbReference type="ARBA" id="ARBA00022737"/>
    </source>
</evidence>
<keyword evidence="4" id="KW-1185">Reference proteome</keyword>
<comment type="caution">
    <text evidence="3">The sequence shown here is derived from an EMBL/GenBank/DDBJ whole genome shotgun (WGS) entry which is preliminary data.</text>
</comment>
<dbReference type="InterPro" id="IPR039226">
    <property type="entry name" value="Ski3/TTC37"/>
</dbReference>
<dbReference type="SUPFAM" id="SSF48439">
    <property type="entry name" value="Protein prenylyltransferase"/>
    <property type="match status" value="1"/>
</dbReference>
<dbReference type="Proteomes" id="UP000053237">
    <property type="component" value="Unassembled WGS sequence"/>
</dbReference>
<proteinExistence type="predicted"/>
<evidence type="ECO:0008006" key="5">
    <source>
        <dbReference type="Google" id="ProtNLM"/>
    </source>
</evidence>
<dbReference type="STRING" id="65357.A0A024FY09"/>
<name>A0A024FY09_9STRA</name>
<organism evidence="3 4">
    <name type="scientific">Albugo candida</name>
    <dbReference type="NCBI Taxonomy" id="65357"/>
    <lineage>
        <taxon>Eukaryota</taxon>
        <taxon>Sar</taxon>
        <taxon>Stramenopiles</taxon>
        <taxon>Oomycota</taxon>
        <taxon>Peronosporomycetes</taxon>
        <taxon>Albuginales</taxon>
        <taxon>Albuginaceae</taxon>
        <taxon>Albugo</taxon>
    </lineage>
</organism>